<dbReference type="KEGG" id="epa:110232402"/>
<reference evidence="4" key="1">
    <citation type="submission" date="2022-11" db="UniProtKB">
        <authorList>
            <consortium name="EnsemblMetazoa"/>
        </authorList>
    </citation>
    <scope>IDENTIFICATION</scope>
</reference>
<feature type="binding site" evidence="2">
    <location>
        <position position="91"/>
    </location>
    <ligand>
        <name>phosphate</name>
        <dbReference type="ChEBI" id="CHEBI:43474"/>
    </ligand>
</feature>
<dbReference type="EnsemblMetazoa" id="XM_021037588.2">
    <property type="protein sequence ID" value="XP_020893247.1"/>
    <property type="gene ID" value="LOC110232402"/>
</dbReference>
<feature type="binding site" evidence="2">
    <location>
        <position position="213"/>
    </location>
    <ligand>
        <name>substrate</name>
    </ligand>
</feature>
<dbReference type="Proteomes" id="UP000887567">
    <property type="component" value="Unplaced"/>
</dbReference>
<dbReference type="GO" id="GO:0004850">
    <property type="term" value="F:uridine phosphorylase activity"/>
    <property type="evidence" value="ECO:0007669"/>
    <property type="project" value="InterPro"/>
</dbReference>
<evidence type="ECO:0000313" key="4">
    <source>
        <dbReference type="EnsemblMetazoa" id="XP_020893247.1"/>
    </source>
</evidence>
<evidence type="ECO:0000259" key="3">
    <source>
        <dbReference type="Pfam" id="PF01048"/>
    </source>
</evidence>
<dbReference type="PANTHER" id="PTHR43691">
    <property type="entry name" value="URIDINE PHOSPHORYLASE"/>
    <property type="match status" value="1"/>
</dbReference>
<accession>A0A913WS26</accession>
<dbReference type="InterPro" id="IPR035994">
    <property type="entry name" value="Nucleoside_phosphorylase_sf"/>
</dbReference>
<protein>
    <recommendedName>
        <fullName evidence="3">Nucleoside phosphorylase domain-containing protein</fullName>
    </recommendedName>
</protein>
<dbReference type="Gene3D" id="3.40.50.1580">
    <property type="entry name" value="Nucleoside phosphorylase domain"/>
    <property type="match status" value="1"/>
</dbReference>
<proteinExistence type="inferred from homology"/>
<evidence type="ECO:0000256" key="1">
    <source>
        <dbReference type="ARBA" id="ARBA00010456"/>
    </source>
</evidence>
<dbReference type="GO" id="GO:0009166">
    <property type="term" value="P:nucleotide catabolic process"/>
    <property type="evidence" value="ECO:0007669"/>
    <property type="project" value="InterPro"/>
</dbReference>
<dbReference type="InterPro" id="IPR000845">
    <property type="entry name" value="Nucleoside_phosphorylase_d"/>
</dbReference>
<evidence type="ECO:0000313" key="5">
    <source>
        <dbReference type="Proteomes" id="UP000887567"/>
    </source>
</evidence>
<comment type="similarity">
    <text evidence="1">Belongs to the PNP/UDP phosphorylase family.</text>
</comment>
<feature type="binding site" evidence="2">
    <location>
        <position position="215"/>
    </location>
    <ligand>
        <name>substrate</name>
    </ligand>
</feature>
<evidence type="ECO:0000256" key="2">
    <source>
        <dbReference type="PIRSR" id="PIRSR610059-50"/>
    </source>
</evidence>
<dbReference type="GO" id="GO:0005829">
    <property type="term" value="C:cytosol"/>
    <property type="evidence" value="ECO:0007669"/>
    <property type="project" value="TreeGrafter"/>
</dbReference>
<organism evidence="4 5">
    <name type="scientific">Exaiptasia diaphana</name>
    <name type="common">Tropical sea anemone</name>
    <name type="synonym">Aiptasia pulchella</name>
    <dbReference type="NCBI Taxonomy" id="2652724"/>
    <lineage>
        <taxon>Eukaryota</taxon>
        <taxon>Metazoa</taxon>
        <taxon>Cnidaria</taxon>
        <taxon>Anthozoa</taxon>
        <taxon>Hexacorallia</taxon>
        <taxon>Actiniaria</taxon>
        <taxon>Aiptasiidae</taxon>
        <taxon>Exaiptasia</taxon>
    </lineage>
</organism>
<dbReference type="PANTHER" id="PTHR43691:SF11">
    <property type="entry name" value="FI09636P-RELATED"/>
    <property type="match status" value="1"/>
</dbReference>
<dbReference type="NCBIfam" id="TIGR01719">
    <property type="entry name" value="euk_UDPppase"/>
    <property type="match status" value="1"/>
</dbReference>
<keyword evidence="5" id="KW-1185">Reference proteome</keyword>
<feature type="binding site" evidence="2">
    <location>
        <begin position="135"/>
        <end position="138"/>
    </location>
    <ligand>
        <name>phosphate</name>
        <dbReference type="ChEBI" id="CHEBI:43474"/>
    </ligand>
</feature>
<dbReference type="OMA" id="HPNICAG"/>
<dbReference type="RefSeq" id="XP_020893247.1">
    <property type="nucleotide sequence ID" value="XM_021037588.2"/>
</dbReference>
<sequence>MSTQLEDETCNNFVKNPHLLSIKDDVLFHIGIHGASSESYLEEKFGDVKFVCMGGSTTRMKQFAKFLQNELSPFLHCDYQKDPENLSNSDRYVVYKVGPVLAVNHGIGNPSLMVILHETLKLLDHAKATNVSFFRIGTSGGLGLEKGTVVLTKSSMNALLEPYHEQVILGKVRKFPATLDEGLRKKLMDCSRDLDIPIVEAHTMCTNDFYEGQGRLDGAFCDYTLEDKLSFLNKIHQAGVCNIEMESVSFAAMCKRAGVPAAVLCVTLLDRLKGDQVDLTAEQHEEFQSRPQKIVAAYFKHVLGEKAEKNYIARHGNKRAKAM</sequence>
<dbReference type="GeneID" id="110232402"/>
<name>A0A913WS26_EXADI</name>
<feature type="domain" description="Nucleoside phosphorylase" evidence="3">
    <location>
        <begin position="50"/>
        <end position="299"/>
    </location>
</feature>
<dbReference type="AlphaFoldDB" id="A0A913WS26"/>
<dbReference type="CDD" id="cd17763">
    <property type="entry name" value="UP_hUPP-like"/>
    <property type="match status" value="1"/>
</dbReference>
<dbReference type="GO" id="GO:0006218">
    <property type="term" value="P:uridine catabolic process"/>
    <property type="evidence" value="ECO:0007669"/>
    <property type="project" value="TreeGrafter"/>
</dbReference>
<dbReference type="OrthoDB" id="204058at2759"/>
<dbReference type="SUPFAM" id="SSF53167">
    <property type="entry name" value="Purine and uridine phosphorylases"/>
    <property type="match status" value="1"/>
</dbReference>
<dbReference type="InterPro" id="IPR010059">
    <property type="entry name" value="Uridine_phosphorylase_euk"/>
</dbReference>
<dbReference type="Pfam" id="PF01048">
    <property type="entry name" value="PNP_UDP_1"/>
    <property type="match status" value="1"/>
</dbReference>